<gene>
    <name evidence="2" type="ORF">PEVE_00041252</name>
</gene>
<dbReference type="Pfam" id="PF15057">
    <property type="entry name" value="DUF4537"/>
    <property type="match status" value="1"/>
</dbReference>
<feature type="non-terminal residue" evidence="2">
    <location>
        <position position="1"/>
    </location>
</feature>
<sequence length="243" mass="27784">EGSRILTRTSDGEYLPGKVANSEGLKFLVTLDNGGQIECSYEDRTVVVPDSTPAWVTLGDHVIALSPLMNESQKYLTGFVTRIFCPHEKELYEVTLDNNHRGNYTLPHLRKLPFCRSAHEVGARVFARWKDNLYYRGFVKQQIHYGERLYIDVELDHLGPISHQASDERAIILDIIPSYSHVHATQRVIGHFPGDASYIPGVVVRRNEDCWQGTYHVQFDTGEGRQLDFNEIRILPPYVQLVF</sequence>
<organism evidence="2 3">
    <name type="scientific">Porites evermanni</name>
    <dbReference type="NCBI Taxonomy" id="104178"/>
    <lineage>
        <taxon>Eukaryota</taxon>
        <taxon>Metazoa</taxon>
        <taxon>Cnidaria</taxon>
        <taxon>Anthozoa</taxon>
        <taxon>Hexacorallia</taxon>
        <taxon>Scleractinia</taxon>
        <taxon>Fungiina</taxon>
        <taxon>Poritidae</taxon>
        <taxon>Porites</taxon>
    </lineage>
</organism>
<comment type="caution">
    <text evidence="2">The sequence shown here is derived from an EMBL/GenBank/DDBJ whole genome shotgun (WGS) entry which is preliminary data.</text>
</comment>
<dbReference type="EMBL" id="CALNXI010000078">
    <property type="protein sequence ID" value="CAH3018090.1"/>
    <property type="molecule type" value="Genomic_DNA"/>
</dbReference>
<dbReference type="InterPro" id="IPR032770">
    <property type="entry name" value="DUF4537"/>
</dbReference>
<evidence type="ECO:0000313" key="2">
    <source>
        <dbReference type="EMBL" id="CAH3018090.1"/>
    </source>
</evidence>
<proteinExistence type="predicted"/>
<evidence type="ECO:0000259" key="1">
    <source>
        <dbReference type="Pfam" id="PF15057"/>
    </source>
</evidence>
<name>A0ABN8LLP8_9CNID</name>
<reference evidence="2 3" key="1">
    <citation type="submission" date="2022-05" db="EMBL/GenBank/DDBJ databases">
        <authorList>
            <consortium name="Genoscope - CEA"/>
            <person name="William W."/>
        </authorList>
    </citation>
    <scope>NUCLEOTIDE SEQUENCE [LARGE SCALE GENOMIC DNA]</scope>
</reference>
<evidence type="ECO:0000313" key="3">
    <source>
        <dbReference type="Proteomes" id="UP001159427"/>
    </source>
</evidence>
<dbReference type="Proteomes" id="UP001159427">
    <property type="component" value="Unassembled WGS sequence"/>
</dbReference>
<protein>
    <recommendedName>
        <fullName evidence="1">DUF4537 domain-containing protein</fullName>
    </recommendedName>
</protein>
<feature type="domain" description="DUF4537" evidence="1">
    <location>
        <begin position="122"/>
        <end position="237"/>
    </location>
</feature>
<dbReference type="Gene3D" id="2.30.30.140">
    <property type="match status" value="2"/>
</dbReference>
<accession>A0ABN8LLP8</accession>
<keyword evidence="3" id="KW-1185">Reference proteome</keyword>